<proteinExistence type="predicted"/>
<gene>
    <name evidence="2" type="ORF">TIFTF001_014082</name>
</gene>
<sequence length="90" mass="9794">MSKTSQSKEKNSLPNESGDIENFSSHRKIWLQKLPRDSPSGANSGDGDTPSVTAGTNGASLLPTGQQRRRWNEMWGPRWWPAGFGGGGNH</sequence>
<evidence type="ECO:0000256" key="1">
    <source>
        <dbReference type="SAM" id="MobiDB-lite"/>
    </source>
</evidence>
<evidence type="ECO:0000313" key="2">
    <source>
        <dbReference type="EMBL" id="GMN44892.1"/>
    </source>
</evidence>
<accession>A0AA88D7V0</accession>
<keyword evidence="3" id="KW-1185">Reference proteome</keyword>
<evidence type="ECO:0000313" key="3">
    <source>
        <dbReference type="Proteomes" id="UP001187192"/>
    </source>
</evidence>
<feature type="compositionally biased region" description="Polar residues" evidence="1">
    <location>
        <begin position="50"/>
        <end position="66"/>
    </location>
</feature>
<dbReference type="Proteomes" id="UP001187192">
    <property type="component" value="Unassembled WGS sequence"/>
</dbReference>
<feature type="region of interest" description="Disordered" evidence="1">
    <location>
        <begin position="1"/>
        <end position="90"/>
    </location>
</feature>
<reference evidence="2" key="1">
    <citation type="submission" date="2023-07" db="EMBL/GenBank/DDBJ databases">
        <title>draft genome sequence of fig (Ficus carica).</title>
        <authorList>
            <person name="Takahashi T."/>
            <person name="Nishimura K."/>
        </authorList>
    </citation>
    <scope>NUCLEOTIDE SEQUENCE</scope>
</reference>
<comment type="caution">
    <text evidence="2">The sequence shown here is derived from an EMBL/GenBank/DDBJ whole genome shotgun (WGS) entry which is preliminary data.</text>
</comment>
<name>A0AA88D7V0_FICCA</name>
<dbReference type="EMBL" id="BTGU01000019">
    <property type="protein sequence ID" value="GMN44892.1"/>
    <property type="molecule type" value="Genomic_DNA"/>
</dbReference>
<feature type="compositionally biased region" description="Basic and acidic residues" evidence="1">
    <location>
        <begin position="1"/>
        <end position="11"/>
    </location>
</feature>
<organism evidence="2 3">
    <name type="scientific">Ficus carica</name>
    <name type="common">Common fig</name>
    <dbReference type="NCBI Taxonomy" id="3494"/>
    <lineage>
        <taxon>Eukaryota</taxon>
        <taxon>Viridiplantae</taxon>
        <taxon>Streptophyta</taxon>
        <taxon>Embryophyta</taxon>
        <taxon>Tracheophyta</taxon>
        <taxon>Spermatophyta</taxon>
        <taxon>Magnoliopsida</taxon>
        <taxon>eudicotyledons</taxon>
        <taxon>Gunneridae</taxon>
        <taxon>Pentapetalae</taxon>
        <taxon>rosids</taxon>
        <taxon>fabids</taxon>
        <taxon>Rosales</taxon>
        <taxon>Moraceae</taxon>
        <taxon>Ficeae</taxon>
        <taxon>Ficus</taxon>
    </lineage>
</organism>
<protein>
    <submittedName>
        <fullName evidence="2">Uncharacterized protein</fullName>
    </submittedName>
</protein>
<dbReference type="AlphaFoldDB" id="A0AA88D7V0"/>